<evidence type="ECO:0000313" key="1">
    <source>
        <dbReference type="EMBL" id="KAJ8404990.1"/>
    </source>
</evidence>
<proteinExistence type="predicted"/>
<dbReference type="Proteomes" id="UP001221898">
    <property type="component" value="Unassembled WGS sequence"/>
</dbReference>
<comment type="caution">
    <text evidence="1">The sequence shown here is derived from an EMBL/GenBank/DDBJ whole genome shotgun (WGS) entry which is preliminary data.</text>
</comment>
<evidence type="ECO:0000313" key="2">
    <source>
        <dbReference type="Proteomes" id="UP001221898"/>
    </source>
</evidence>
<dbReference type="EMBL" id="JAINUG010000050">
    <property type="protein sequence ID" value="KAJ8404990.1"/>
    <property type="molecule type" value="Genomic_DNA"/>
</dbReference>
<reference evidence="1" key="1">
    <citation type="journal article" date="2023" name="Science">
        <title>Genome structures resolve the early diversification of teleost fishes.</title>
        <authorList>
            <person name="Parey E."/>
            <person name="Louis A."/>
            <person name="Montfort J."/>
            <person name="Bouchez O."/>
            <person name="Roques C."/>
            <person name="Iampietro C."/>
            <person name="Lluch J."/>
            <person name="Castinel A."/>
            <person name="Donnadieu C."/>
            <person name="Desvignes T."/>
            <person name="Floi Bucao C."/>
            <person name="Jouanno E."/>
            <person name="Wen M."/>
            <person name="Mejri S."/>
            <person name="Dirks R."/>
            <person name="Jansen H."/>
            <person name="Henkel C."/>
            <person name="Chen W.J."/>
            <person name="Zahm M."/>
            <person name="Cabau C."/>
            <person name="Klopp C."/>
            <person name="Thompson A.W."/>
            <person name="Robinson-Rechavi M."/>
            <person name="Braasch I."/>
            <person name="Lecointre G."/>
            <person name="Bobe J."/>
            <person name="Postlethwait J.H."/>
            <person name="Berthelot C."/>
            <person name="Roest Crollius H."/>
            <person name="Guiguen Y."/>
        </authorList>
    </citation>
    <scope>NUCLEOTIDE SEQUENCE</scope>
    <source>
        <strain evidence="1">NC1722</strain>
    </source>
</reference>
<keyword evidence="2" id="KW-1185">Reference proteome</keyword>
<organism evidence="1 2">
    <name type="scientific">Aldrovandia affinis</name>
    <dbReference type="NCBI Taxonomy" id="143900"/>
    <lineage>
        <taxon>Eukaryota</taxon>
        <taxon>Metazoa</taxon>
        <taxon>Chordata</taxon>
        <taxon>Craniata</taxon>
        <taxon>Vertebrata</taxon>
        <taxon>Euteleostomi</taxon>
        <taxon>Actinopterygii</taxon>
        <taxon>Neopterygii</taxon>
        <taxon>Teleostei</taxon>
        <taxon>Notacanthiformes</taxon>
        <taxon>Halosauridae</taxon>
        <taxon>Aldrovandia</taxon>
    </lineage>
</organism>
<feature type="non-terminal residue" evidence="1">
    <location>
        <position position="127"/>
    </location>
</feature>
<gene>
    <name evidence="1" type="ORF">AAFF_G00329110</name>
</gene>
<dbReference type="AlphaFoldDB" id="A0AAD7SLV1"/>
<sequence length="127" mass="14036">LQSSAFSGSLLISWIHYTCAVYSPAINYHQPCSVYLPRVLIHSSSDRCLHFCGSLFAFLCCLFSRLPFCLPAHGPASLFLLYPLPCLFRLPPSSAIIIVSPAACLPACLVCPHRFPYPSLCNNKYPI</sequence>
<accession>A0AAD7SLV1</accession>
<feature type="non-terminal residue" evidence="1">
    <location>
        <position position="1"/>
    </location>
</feature>
<name>A0AAD7SLV1_9TELE</name>
<protein>
    <submittedName>
        <fullName evidence="1">Uncharacterized protein</fullName>
    </submittedName>
</protein>